<dbReference type="Proteomes" id="UP000253472">
    <property type="component" value="Unassembled WGS sequence"/>
</dbReference>
<dbReference type="OrthoDB" id="4083608at2759"/>
<dbReference type="InterPro" id="IPR053092">
    <property type="entry name" value="Mitochondrial_unc_protein"/>
</dbReference>
<name>A0A367Y0C0_9ASCO</name>
<protein>
    <recommendedName>
        <fullName evidence="4">DUF4536 domain-containing protein</fullName>
    </recommendedName>
</protein>
<dbReference type="PANTHER" id="PTHR28048:SF1">
    <property type="entry name" value="ACR195WP"/>
    <property type="match status" value="1"/>
</dbReference>
<organism evidence="2 3">
    <name type="scientific">Candida viswanathii</name>
    <dbReference type="NCBI Taxonomy" id="5486"/>
    <lineage>
        <taxon>Eukaryota</taxon>
        <taxon>Fungi</taxon>
        <taxon>Dikarya</taxon>
        <taxon>Ascomycota</taxon>
        <taxon>Saccharomycotina</taxon>
        <taxon>Pichiomycetes</taxon>
        <taxon>Debaryomycetaceae</taxon>
        <taxon>Candida/Lodderomyces clade</taxon>
        <taxon>Candida</taxon>
    </lineage>
</organism>
<proteinExistence type="predicted"/>
<dbReference type="EMBL" id="QLNQ01000027">
    <property type="protein sequence ID" value="RCK59326.1"/>
    <property type="molecule type" value="Genomic_DNA"/>
</dbReference>
<reference evidence="2 3" key="1">
    <citation type="submission" date="2018-06" db="EMBL/GenBank/DDBJ databases">
        <title>Whole genome sequencing of Candida tropicalis (genome annotated by CSBL at Korea University).</title>
        <authorList>
            <person name="Ahn J."/>
        </authorList>
    </citation>
    <scope>NUCLEOTIDE SEQUENCE [LARGE SCALE GENOMIC DNA]</scope>
    <source>
        <strain evidence="2 3">ATCC 20962</strain>
    </source>
</reference>
<evidence type="ECO:0000313" key="2">
    <source>
        <dbReference type="EMBL" id="RCK59326.1"/>
    </source>
</evidence>
<evidence type="ECO:0000256" key="1">
    <source>
        <dbReference type="SAM" id="MobiDB-lite"/>
    </source>
</evidence>
<comment type="caution">
    <text evidence="2">The sequence shown here is derived from an EMBL/GenBank/DDBJ whole genome shotgun (WGS) entry which is preliminary data.</text>
</comment>
<gene>
    <name evidence="2" type="ORF">Cantr_07770</name>
</gene>
<dbReference type="AlphaFoldDB" id="A0A367Y0C0"/>
<sequence length="101" mass="11169">MSSNILSVFNPPKPGPYPPSQSDDDVQCLPCTAIQSLVALGFGLYLSTPNQFRDKTTGNIDFVKNPLWWQRSVRGAGIILFGLGAYRGGEVFQILYRKKFG</sequence>
<evidence type="ECO:0008006" key="4">
    <source>
        <dbReference type="Google" id="ProtNLM"/>
    </source>
</evidence>
<dbReference type="PANTHER" id="PTHR28048">
    <property type="entry name" value="ACR195WP"/>
    <property type="match status" value="1"/>
</dbReference>
<accession>A0A367Y0C0</accession>
<feature type="region of interest" description="Disordered" evidence="1">
    <location>
        <begin position="1"/>
        <end position="23"/>
    </location>
</feature>
<evidence type="ECO:0000313" key="3">
    <source>
        <dbReference type="Proteomes" id="UP000253472"/>
    </source>
</evidence>
<keyword evidence="3" id="KW-1185">Reference proteome</keyword>